<evidence type="ECO:0000313" key="1">
    <source>
        <dbReference type="EMBL" id="MFM9327132.1"/>
    </source>
</evidence>
<gene>
    <name evidence="1" type="ORF">ACI1P1_02360</name>
</gene>
<name>A0ACC7NYJ5_9BACL</name>
<organism evidence="1 2">
    <name type="scientific">Paenibacillus mesotrionivorans</name>
    <dbReference type="NCBI Taxonomy" id="3160968"/>
    <lineage>
        <taxon>Bacteria</taxon>
        <taxon>Bacillati</taxon>
        <taxon>Bacillota</taxon>
        <taxon>Bacilli</taxon>
        <taxon>Bacillales</taxon>
        <taxon>Paenibacillaceae</taxon>
        <taxon>Paenibacillus</taxon>
    </lineage>
</organism>
<sequence>MYGKLMSACVAGIDGVLVEVETDIANGLPFFQVVGLPDNAIRESTERVRAAIRNSGFTYPMERITVNLAPADVRKEGSAFDLAIAAGILEASGQIRLEDAADTLWIGELALDGSLRPVSGVLSMVHQAARQGLRRVVLPIENAREAALVGLLEVVTIRELRELADPLVLTRVWAETQESVEPSSAGRTADSGSGLPSEEDYADVCGQHQAKRALVIAASGKHNLLFIGPPGTGKTMLMRRLPTILPEMDDEEALEVTKIYSVAGRLTDRGQLLRLRPFRSPHHTVSPSGLAGGGSVPKPGEISLAHHGVLFLDELPEFSRLSLEVLRQPLEDRKVTIGRARATYTYPAHFLLTASMNPCPCGFYGTESDTEACTCSPLKVAHYRSRISGPLLDRIDLHVEVPRTRYEDLAFTDTGGHLSSQEMREQVMSARRIQDRRYEGSSYRYNGELSGRALRQFCRPAPEAEALLASAFQVMGLSVRAHDRVLKLARTIADLEGSGDILLNHLAEALQYRKLDKKS</sequence>
<accession>A0ACC7NYJ5</accession>
<dbReference type="EMBL" id="JBJURJ010000001">
    <property type="protein sequence ID" value="MFM9327132.1"/>
    <property type="molecule type" value="Genomic_DNA"/>
</dbReference>
<protein>
    <submittedName>
        <fullName evidence="1">YifB family Mg chelatase-like AAA ATPase</fullName>
    </submittedName>
</protein>
<reference evidence="1" key="1">
    <citation type="submission" date="2024-12" db="EMBL/GenBank/DDBJ databases">
        <authorList>
            <person name="Wu N."/>
        </authorList>
    </citation>
    <scope>NUCLEOTIDE SEQUENCE</scope>
    <source>
        <strain evidence="1">P15</strain>
    </source>
</reference>
<proteinExistence type="predicted"/>
<dbReference type="Proteomes" id="UP001631969">
    <property type="component" value="Unassembled WGS sequence"/>
</dbReference>
<comment type="caution">
    <text evidence="1">The sequence shown here is derived from an EMBL/GenBank/DDBJ whole genome shotgun (WGS) entry which is preliminary data.</text>
</comment>
<evidence type="ECO:0000313" key="2">
    <source>
        <dbReference type="Proteomes" id="UP001631969"/>
    </source>
</evidence>
<keyword evidence="2" id="KW-1185">Reference proteome</keyword>